<dbReference type="Proteomes" id="UP000838412">
    <property type="component" value="Chromosome 6"/>
</dbReference>
<accession>A0A8K0A3J9</accession>
<dbReference type="PANTHER" id="PTHR37000:SF5">
    <property type="entry name" value="COILED-COIL DOMAIN-CONTAINING PROTEIN 86"/>
    <property type="match status" value="1"/>
</dbReference>
<feature type="compositionally biased region" description="Basic and acidic residues" evidence="1">
    <location>
        <begin position="354"/>
        <end position="365"/>
    </location>
</feature>
<feature type="domain" description="C2H2-type" evidence="2">
    <location>
        <begin position="514"/>
        <end position="535"/>
    </location>
</feature>
<feature type="compositionally biased region" description="Basic and acidic residues" evidence="1">
    <location>
        <begin position="270"/>
        <end position="297"/>
    </location>
</feature>
<evidence type="ECO:0000313" key="4">
    <source>
        <dbReference type="Proteomes" id="UP000838412"/>
    </source>
</evidence>
<dbReference type="OrthoDB" id="5981048at2759"/>
<proteinExistence type="predicted"/>
<evidence type="ECO:0000259" key="2">
    <source>
        <dbReference type="PROSITE" id="PS00028"/>
    </source>
</evidence>
<feature type="compositionally biased region" description="Low complexity" evidence="1">
    <location>
        <begin position="298"/>
        <end position="337"/>
    </location>
</feature>
<dbReference type="AlphaFoldDB" id="A0A8K0A3J9"/>
<feature type="compositionally biased region" description="Low complexity" evidence="1">
    <location>
        <begin position="121"/>
        <end position="137"/>
    </location>
</feature>
<dbReference type="PROSITE" id="PS00028">
    <property type="entry name" value="ZINC_FINGER_C2H2_1"/>
    <property type="match status" value="1"/>
</dbReference>
<feature type="compositionally biased region" description="Basic and acidic residues" evidence="1">
    <location>
        <begin position="158"/>
        <end position="167"/>
    </location>
</feature>
<feature type="compositionally biased region" description="Polar residues" evidence="1">
    <location>
        <begin position="172"/>
        <end position="182"/>
    </location>
</feature>
<dbReference type="InterPro" id="IPR053330">
    <property type="entry name" value="Mucin-22-like"/>
</dbReference>
<protein>
    <submittedName>
        <fullName evidence="3">MUC22 protein</fullName>
    </submittedName>
</protein>
<dbReference type="InterPro" id="IPR013087">
    <property type="entry name" value="Znf_C2H2_type"/>
</dbReference>
<feature type="compositionally biased region" description="Low complexity" evidence="1">
    <location>
        <begin position="257"/>
        <end position="269"/>
    </location>
</feature>
<feature type="compositionally biased region" description="Polar residues" evidence="1">
    <location>
        <begin position="196"/>
        <end position="217"/>
    </location>
</feature>
<feature type="region of interest" description="Disordered" evidence="1">
    <location>
        <begin position="121"/>
        <end position="484"/>
    </location>
</feature>
<dbReference type="EMBL" id="OV696691">
    <property type="protein sequence ID" value="CAH1267163.1"/>
    <property type="molecule type" value="Genomic_DNA"/>
</dbReference>
<feature type="compositionally biased region" description="Basic and acidic residues" evidence="1">
    <location>
        <begin position="409"/>
        <end position="430"/>
    </location>
</feature>
<evidence type="ECO:0000313" key="3">
    <source>
        <dbReference type="EMBL" id="CAH1267163.1"/>
    </source>
</evidence>
<dbReference type="PANTHER" id="PTHR37000">
    <property type="entry name" value="MUCIN-22"/>
    <property type="match status" value="1"/>
</dbReference>
<keyword evidence="4" id="KW-1185">Reference proteome</keyword>
<organism evidence="3 4">
    <name type="scientific">Branchiostoma lanceolatum</name>
    <name type="common">Common lancelet</name>
    <name type="synonym">Amphioxus lanceolatum</name>
    <dbReference type="NCBI Taxonomy" id="7740"/>
    <lineage>
        <taxon>Eukaryota</taxon>
        <taxon>Metazoa</taxon>
        <taxon>Chordata</taxon>
        <taxon>Cephalochordata</taxon>
        <taxon>Leptocardii</taxon>
        <taxon>Amphioxiformes</taxon>
        <taxon>Branchiostomatidae</taxon>
        <taxon>Branchiostoma</taxon>
    </lineage>
</organism>
<name>A0A8K0A3J9_BRALA</name>
<gene>
    <name evidence="3" type="primary">MUC22</name>
    <name evidence="3" type="ORF">BLAG_LOCUS20614</name>
</gene>
<reference evidence="3" key="1">
    <citation type="submission" date="2022-01" db="EMBL/GenBank/DDBJ databases">
        <authorList>
            <person name="Braso-Vives M."/>
        </authorList>
    </citation>
    <scope>NUCLEOTIDE SEQUENCE</scope>
</reference>
<evidence type="ECO:0000256" key="1">
    <source>
        <dbReference type="SAM" id="MobiDB-lite"/>
    </source>
</evidence>
<feature type="compositionally biased region" description="Basic and acidic residues" evidence="1">
    <location>
        <begin position="245"/>
        <end position="256"/>
    </location>
</feature>
<sequence>MTARQREARLVLEPHWFYVWYSGSKPEKGSHVPRKQIKVPEKLTYNTLQKGQAVQVMEKGKLFAAELVFWLAPGQLDRTLMSADIAAFEKQKDLEMKANELPAVELPPVELPVEPRAPLADIVNTQAPATARTTGTRKATKNKNQATPKVPRKKAKKNQKDGDDLRRAQAATVRTKTQQILELSNHEVGIEEETAGQKTAGQETAGQETAGQETAGQETAGKETAGQETAGKETAGQETAGQETAGKETAGKETAGKETAGQETTGQETAGKETAGKETAGKETARQEQETARKETAGQETAGQETAGQETAGQETAGQETAGQETAGQETAGQEQETTGKETAGKETAGQETAGKETAGKETAGHETAGQETAGKETAGKETAGQETAGKETAGQETAGKETAGQETAGKETAGKETAGKETAGKETAGKETAGQETFSTEDNTDWEPFSTEDNTDWEPFSTEDNTEWEPISTEDNTEWEPSTHDIEEPAITSTPRPSNRHSTHTMAAHSVMCDICGKNVRGTDGLSFHKASAHSIPQTSPSVLNFTNPNSSSLHTPMSSPLPSTPQSVAMPGAPLLSGIGEVGSSTWIKPLSARTGGQSPVPLGGIDHGVIIYPYLLTIKLHKSKTPAAFFKELMALYFTEEELYRGNLMGGGNHEALNPVIIGAILAETKKQWPGVKLNLARVVNEKCCRMRSTFKRRKDRPRFYADLNQRQPGQAVQTIQARRVVQPGQAAPAIQAGGVMQPGQAAPAIQAGRVVQPGQAAPAIQAGRVGQLGMVVGEAMRLLDLS</sequence>